<keyword evidence="4" id="KW-0560">Oxidoreductase</keyword>
<accession>A0ABD1ZQZ6</accession>
<evidence type="ECO:0000259" key="7">
    <source>
        <dbReference type="PROSITE" id="PS00497"/>
    </source>
</evidence>
<dbReference type="Gene3D" id="1.10.1280.10">
    <property type="entry name" value="Di-copper center containing domain from catechol oxidase"/>
    <property type="match status" value="1"/>
</dbReference>
<proteinExistence type="inferred from homology"/>
<keyword evidence="9" id="KW-1185">Reference proteome</keyword>
<dbReference type="PROSITE" id="PS00497">
    <property type="entry name" value="TYROSINASE_1"/>
    <property type="match status" value="1"/>
</dbReference>
<evidence type="ECO:0000256" key="6">
    <source>
        <dbReference type="SAM" id="SignalP"/>
    </source>
</evidence>
<sequence length="416" mass="47152">MMASRSSRSRNILQPKTFLVLVAALCINTLQQLGKVQAAPIKVTLDTLRNCINGSIAGRPAICCPGAEIDLTNVPPVVDFIPKRDRFGGHRVKKALQCLSGEEFEVYTQKLTKAYDLMRALPPNDPRSLHQQGIIHCAYGTGSFVQDGLSAVNNFTIDIHSSWLFLPWHRMFVYFHERILQKLLDDPTFTLHFWNFDNGLDGTKSYGAPRHNEGCFKPGHLFPEIYNNISSSTFEPDRSNRTLVLGIPVDLAFPVPPPLPDNAPPVPAEEAVPRNREVMHKAMERGNVSRDFFGITFKYGDPRPEPIVGGGSLEFFPHNSMHAWVGGLMRIPSTATFDPIFYPAHENVERLWDVWMQLGDNHKLQPTDPDWLDTEFLFWDENQVLRRVKICDSLSISDLGYSYEKVNDASWRFLDN</sequence>
<evidence type="ECO:0000256" key="2">
    <source>
        <dbReference type="ARBA" id="ARBA00009928"/>
    </source>
</evidence>
<name>A0ABD1ZQZ6_9MARC</name>
<evidence type="ECO:0000256" key="1">
    <source>
        <dbReference type="ARBA" id="ARBA00001973"/>
    </source>
</evidence>
<dbReference type="InterPro" id="IPR008922">
    <property type="entry name" value="Di-copper_centre_dom_sf"/>
</dbReference>
<dbReference type="Pfam" id="PF00264">
    <property type="entry name" value="Tyrosinase"/>
    <property type="match status" value="1"/>
</dbReference>
<gene>
    <name evidence="8" type="ORF">R1flu_020802</name>
</gene>
<dbReference type="InterPro" id="IPR050316">
    <property type="entry name" value="Tyrosinase/Hemocyanin"/>
</dbReference>
<comment type="cofactor">
    <cofactor evidence="1">
        <name>Cu(2+)</name>
        <dbReference type="ChEBI" id="CHEBI:29036"/>
    </cofactor>
</comment>
<evidence type="ECO:0000256" key="4">
    <source>
        <dbReference type="ARBA" id="ARBA00023002"/>
    </source>
</evidence>
<dbReference type="GO" id="GO:0046872">
    <property type="term" value="F:metal ion binding"/>
    <property type="evidence" value="ECO:0007669"/>
    <property type="project" value="UniProtKB-KW"/>
</dbReference>
<comment type="caution">
    <text evidence="8">The sequence shown here is derived from an EMBL/GenBank/DDBJ whole genome shotgun (WGS) entry which is preliminary data.</text>
</comment>
<evidence type="ECO:0000313" key="8">
    <source>
        <dbReference type="EMBL" id="KAL2652674.1"/>
    </source>
</evidence>
<organism evidence="8 9">
    <name type="scientific">Riccia fluitans</name>
    <dbReference type="NCBI Taxonomy" id="41844"/>
    <lineage>
        <taxon>Eukaryota</taxon>
        <taxon>Viridiplantae</taxon>
        <taxon>Streptophyta</taxon>
        <taxon>Embryophyta</taxon>
        <taxon>Marchantiophyta</taxon>
        <taxon>Marchantiopsida</taxon>
        <taxon>Marchantiidae</taxon>
        <taxon>Marchantiales</taxon>
        <taxon>Ricciaceae</taxon>
        <taxon>Riccia</taxon>
    </lineage>
</organism>
<keyword evidence="3" id="KW-0479">Metal-binding</keyword>
<feature type="signal peptide" evidence="6">
    <location>
        <begin position="1"/>
        <end position="38"/>
    </location>
</feature>
<dbReference type="GO" id="GO:0016491">
    <property type="term" value="F:oxidoreductase activity"/>
    <property type="evidence" value="ECO:0007669"/>
    <property type="project" value="UniProtKB-KW"/>
</dbReference>
<dbReference type="Pfam" id="PF12142">
    <property type="entry name" value="PPO1_DWL"/>
    <property type="match status" value="1"/>
</dbReference>
<dbReference type="PANTHER" id="PTHR11474:SF76">
    <property type="entry name" value="SHKT DOMAIN-CONTAINING PROTEIN"/>
    <property type="match status" value="1"/>
</dbReference>
<dbReference type="PRINTS" id="PR00092">
    <property type="entry name" value="TYROSINASE"/>
</dbReference>
<dbReference type="PANTHER" id="PTHR11474">
    <property type="entry name" value="TYROSINASE FAMILY MEMBER"/>
    <property type="match status" value="1"/>
</dbReference>
<comment type="similarity">
    <text evidence="2">Belongs to the tyrosinase family.</text>
</comment>
<reference evidence="8 9" key="1">
    <citation type="submission" date="2024-09" db="EMBL/GenBank/DDBJ databases">
        <title>Chromosome-scale assembly of Riccia fluitans.</title>
        <authorList>
            <person name="Paukszto L."/>
            <person name="Sawicki J."/>
            <person name="Karawczyk K."/>
            <person name="Piernik-Szablinska J."/>
            <person name="Szczecinska M."/>
            <person name="Mazdziarz M."/>
        </authorList>
    </citation>
    <scope>NUCLEOTIDE SEQUENCE [LARGE SCALE GENOMIC DNA]</scope>
    <source>
        <strain evidence="8">Rf_01</strain>
        <tissue evidence="8">Aerial parts of the thallus</tissue>
    </source>
</reference>
<evidence type="ECO:0000313" key="9">
    <source>
        <dbReference type="Proteomes" id="UP001605036"/>
    </source>
</evidence>
<dbReference type="InterPro" id="IPR022739">
    <property type="entry name" value="Polyphenol_oxidase_cen"/>
</dbReference>
<dbReference type="InterPro" id="IPR002227">
    <property type="entry name" value="Tyrosinase_Cu-bd"/>
</dbReference>
<dbReference type="EMBL" id="JBHFFA010000001">
    <property type="protein sequence ID" value="KAL2652674.1"/>
    <property type="molecule type" value="Genomic_DNA"/>
</dbReference>
<evidence type="ECO:0000256" key="5">
    <source>
        <dbReference type="ARBA" id="ARBA00023008"/>
    </source>
</evidence>
<evidence type="ECO:0000256" key="3">
    <source>
        <dbReference type="ARBA" id="ARBA00022723"/>
    </source>
</evidence>
<feature type="chain" id="PRO_5044814258" description="Tyrosinase copper-binding domain-containing protein" evidence="6">
    <location>
        <begin position="39"/>
        <end position="416"/>
    </location>
</feature>
<protein>
    <recommendedName>
        <fullName evidence="7">Tyrosinase copper-binding domain-containing protein</fullName>
    </recommendedName>
</protein>
<dbReference type="AlphaFoldDB" id="A0ABD1ZQZ6"/>
<dbReference type="SUPFAM" id="SSF48056">
    <property type="entry name" value="Di-copper centre-containing domain"/>
    <property type="match status" value="1"/>
</dbReference>
<feature type="domain" description="Tyrosinase copper-binding" evidence="7">
    <location>
        <begin position="160"/>
        <end position="177"/>
    </location>
</feature>
<keyword evidence="6" id="KW-0732">Signal</keyword>
<keyword evidence="5" id="KW-0186">Copper</keyword>
<dbReference type="Proteomes" id="UP001605036">
    <property type="component" value="Unassembled WGS sequence"/>
</dbReference>